<organism evidence="7 8">
    <name type="scientific">Thalictrum thalictroides</name>
    <name type="common">Rue-anemone</name>
    <name type="synonym">Anemone thalictroides</name>
    <dbReference type="NCBI Taxonomy" id="46969"/>
    <lineage>
        <taxon>Eukaryota</taxon>
        <taxon>Viridiplantae</taxon>
        <taxon>Streptophyta</taxon>
        <taxon>Embryophyta</taxon>
        <taxon>Tracheophyta</taxon>
        <taxon>Spermatophyta</taxon>
        <taxon>Magnoliopsida</taxon>
        <taxon>Ranunculales</taxon>
        <taxon>Ranunculaceae</taxon>
        <taxon>Thalictroideae</taxon>
        <taxon>Thalictrum</taxon>
    </lineage>
</organism>
<keyword evidence="3" id="KW-0863">Zinc-finger</keyword>
<dbReference type="OrthoDB" id="1715602at2759"/>
<dbReference type="PANTHER" id="PTHR46481">
    <property type="entry name" value="ZINC FINGER BED DOMAIN-CONTAINING PROTEIN 4"/>
    <property type="match status" value="1"/>
</dbReference>
<evidence type="ECO:0000313" key="7">
    <source>
        <dbReference type="EMBL" id="KAF5191039.1"/>
    </source>
</evidence>
<gene>
    <name evidence="7" type="ORF">FRX31_019374</name>
</gene>
<keyword evidence="4" id="KW-0862">Zinc</keyword>
<reference evidence="7 8" key="1">
    <citation type="submission" date="2020-06" db="EMBL/GenBank/DDBJ databases">
        <title>Transcriptomic and genomic resources for Thalictrum thalictroides and T. hernandezii: Facilitating candidate gene discovery in an emerging model plant lineage.</title>
        <authorList>
            <person name="Arias T."/>
            <person name="Riano-Pachon D.M."/>
            <person name="Di Stilio V.S."/>
        </authorList>
    </citation>
    <scope>NUCLEOTIDE SEQUENCE [LARGE SCALE GENOMIC DNA]</scope>
    <source>
        <strain evidence="8">cv. WT478/WT964</strain>
        <tissue evidence="7">Leaves</tissue>
    </source>
</reference>
<evidence type="ECO:0000256" key="2">
    <source>
        <dbReference type="ARBA" id="ARBA00022723"/>
    </source>
</evidence>
<keyword evidence="5" id="KW-0539">Nucleus</keyword>
<evidence type="ECO:0000256" key="5">
    <source>
        <dbReference type="ARBA" id="ARBA00023242"/>
    </source>
</evidence>
<accession>A0A7J6W0W8</accession>
<dbReference type="AlphaFoldDB" id="A0A7J6W0W8"/>
<dbReference type="Pfam" id="PF05699">
    <property type="entry name" value="Dimer_Tnp_hAT"/>
    <property type="match status" value="1"/>
</dbReference>
<keyword evidence="8" id="KW-1185">Reference proteome</keyword>
<dbReference type="Proteomes" id="UP000554482">
    <property type="component" value="Unassembled WGS sequence"/>
</dbReference>
<dbReference type="InterPro" id="IPR052035">
    <property type="entry name" value="ZnF_BED_domain_contain"/>
</dbReference>
<sequence>MDLSFDSVERKSFISLLSLASNGRAPNLMVKADAMRDFALHMHLVNLRHWTAKALQDVEDVRQIHFTTDCWSTPARKNAYISLTGHWMGPAFEMERITFALEEIKGGYGDEELEDAYYQMIARLEFLHVHGHVTVDNGSKNFTLFQAFSKRPEVVFDPRMQLHSTLVQDVTTRWNSTYAMFKRAMALQSSVQHLTQTPDFEKVAVRRRVPDIGNRSSDVFAAEKEVGSGELSYASFNQHIYPSDFLVQVKNSYGASQLEPVAEKMLEKLKKYHSMAVKLDSHYLATILDPRFNLRWFEAPGNWPIEVQVEGHSIIAIKLLFMAEAESLYQLLDSAPPPAEPTSGNRATSLQDEMFGWGEAESSSSSEELKEEVDRYWAQKIVAPSTNPLSWWQVNHQQFPTLARMARSILAIPATSAPSERVFSSGRRILRWDRSALSARSTEALVCLKDFYRKQGFLQIE</sequence>
<evidence type="ECO:0000256" key="3">
    <source>
        <dbReference type="ARBA" id="ARBA00022771"/>
    </source>
</evidence>
<comment type="caution">
    <text evidence="7">The sequence shown here is derived from an EMBL/GenBank/DDBJ whole genome shotgun (WGS) entry which is preliminary data.</text>
</comment>
<evidence type="ECO:0000313" key="8">
    <source>
        <dbReference type="Proteomes" id="UP000554482"/>
    </source>
</evidence>
<dbReference type="PANTHER" id="PTHR46481:SF10">
    <property type="entry name" value="ZINC FINGER BED DOMAIN-CONTAINING PROTEIN 39"/>
    <property type="match status" value="1"/>
</dbReference>
<evidence type="ECO:0000256" key="4">
    <source>
        <dbReference type="ARBA" id="ARBA00022833"/>
    </source>
</evidence>
<proteinExistence type="predicted"/>
<dbReference type="GO" id="GO:0005634">
    <property type="term" value="C:nucleus"/>
    <property type="evidence" value="ECO:0007669"/>
    <property type="project" value="UniProtKB-SubCell"/>
</dbReference>
<protein>
    <submittedName>
        <fullName evidence="7">Zinc finger bed domain-containing protein ricesleeper 2-like</fullName>
    </submittedName>
</protein>
<dbReference type="GO" id="GO:0046983">
    <property type="term" value="F:protein dimerization activity"/>
    <property type="evidence" value="ECO:0007669"/>
    <property type="project" value="InterPro"/>
</dbReference>
<dbReference type="InterPro" id="IPR008906">
    <property type="entry name" value="HATC_C_dom"/>
</dbReference>
<evidence type="ECO:0000256" key="1">
    <source>
        <dbReference type="ARBA" id="ARBA00004123"/>
    </source>
</evidence>
<dbReference type="EMBL" id="JABWDY010023300">
    <property type="protein sequence ID" value="KAF5191039.1"/>
    <property type="molecule type" value="Genomic_DNA"/>
</dbReference>
<name>A0A7J6W0W8_THATH</name>
<dbReference type="SUPFAM" id="SSF53098">
    <property type="entry name" value="Ribonuclease H-like"/>
    <property type="match status" value="1"/>
</dbReference>
<keyword evidence="2" id="KW-0479">Metal-binding</keyword>
<dbReference type="InterPro" id="IPR012337">
    <property type="entry name" value="RNaseH-like_sf"/>
</dbReference>
<evidence type="ECO:0000259" key="6">
    <source>
        <dbReference type="Pfam" id="PF05699"/>
    </source>
</evidence>
<dbReference type="GO" id="GO:0008270">
    <property type="term" value="F:zinc ion binding"/>
    <property type="evidence" value="ECO:0007669"/>
    <property type="project" value="UniProtKB-KW"/>
</dbReference>
<comment type="subcellular location">
    <subcellularLocation>
        <location evidence="1">Nucleus</location>
    </subcellularLocation>
</comment>
<feature type="domain" description="HAT C-terminal dimerisation" evidence="6">
    <location>
        <begin position="372"/>
        <end position="450"/>
    </location>
</feature>